<dbReference type="PROSITE" id="PS50003">
    <property type="entry name" value="PH_DOMAIN"/>
    <property type="match status" value="1"/>
</dbReference>
<accession>A0AB34JWK2</accession>
<comment type="caution">
    <text evidence="4">The sequence shown here is derived from an EMBL/GenBank/DDBJ whole genome shotgun (WGS) entry which is preliminary data.</text>
</comment>
<feature type="region of interest" description="Disordered" evidence="2">
    <location>
        <begin position="372"/>
        <end position="519"/>
    </location>
</feature>
<dbReference type="Proteomes" id="UP001515480">
    <property type="component" value="Unassembled WGS sequence"/>
</dbReference>
<name>A0AB34JWK2_PRYPA</name>
<feature type="coiled-coil region" evidence="1">
    <location>
        <begin position="168"/>
        <end position="258"/>
    </location>
</feature>
<dbReference type="AlphaFoldDB" id="A0AB34JWK2"/>
<keyword evidence="1" id="KW-0175">Coiled coil</keyword>
<dbReference type="SUPFAM" id="SSF50729">
    <property type="entry name" value="PH domain-like"/>
    <property type="match status" value="1"/>
</dbReference>
<sequence length="519" mass="58131">MPEQLTLRELGMAAGVPAGILEKASKRGGVRARFFCIRDSMLLCYEAGKAVREYWEAQLSTALGAGRGGWIPEAEGGRWLLETEDEIWRMDERLCAALDAYKPRAVLPLVGSTVHLLEEERFGIVVRHHRSQYKLYCSSDAEQAAWFHAMVGAQDLSASNLLVEMHAKEHAFDERDEARQRAKLAEEDAAEASEEARVHKAAVTRFREKHEELQQQWRALEAECDEEERRTAEICAQLDEATAAREAAAATLRLAEARRLELIAARDGVQQAVERDVQPRVAKAEQKARDAEAFAAAESARVAQLTLQLRQVEEAVAVERARANALAASREASRAARPSLKSLLAVQRDAPNPPAAASHPLVERVRARLNQQPSVAAPPVEESEELAAMRKELEASRQRAERRKLEREERKKQREELTESAAHEARAEPVVEVAATPVVETPPPRLGSKLTTSETRLSVMPESAPLGDDEKDLEVLRERLQESRARAERRKLEREERRRLREAAEDITLARSRQISADL</sequence>
<evidence type="ECO:0000313" key="5">
    <source>
        <dbReference type="Proteomes" id="UP001515480"/>
    </source>
</evidence>
<dbReference type="EMBL" id="JBGBPQ010000003">
    <property type="protein sequence ID" value="KAL1526296.1"/>
    <property type="molecule type" value="Genomic_DNA"/>
</dbReference>
<evidence type="ECO:0000313" key="4">
    <source>
        <dbReference type="EMBL" id="KAL1526296.1"/>
    </source>
</evidence>
<feature type="coiled-coil region" evidence="1">
    <location>
        <begin position="295"/>
        <end position="322"/>
    </location>
</feature>
<organism evidence="4 5">
    <name type="scientific">Prymnesium parvum</name>
    <name type="common">Toxic golden alga</name>
    <dbReference type="NCBI Taxonomy" id="97485"/>
    <lineage>
        <taxon>Eukaryota</taxon>
        <taxon>Haptista</taxon>
        <taxon>Haptophyta</taxon>
        <taxon>Prymnesiophyceae</taxon>
        <taxon>Prymnesiales</taxon>
        <taxon>Prymnesiaceae</taxon>
        <taxon>Prymnesium</taxon>
    </lineage>
</organism>
<keyword evidence="5" id="KW-1185">Reference proteome</keyword>
<reference evidence="4 5" key="1">
    <citation type="journal article" date="2024" name="Science">
        <title>Giant polyketide synthase enzymes in the biosynthesis of giant marine polyether toxins.</title>
        <authorList>
            <person name="Fallon T.R."/>
            <person name="Shende V.V."/>
            <person name="Wierzbicki I.H."/>
            <person name="Pendleton A.L."/>
            <person name="Watervoot N.F."/>
            <person name="Auber R.P."/>
            <person name="Gonzalez D.J."/>
            <person name="Wisecaver J.H."/>
            <person name="Moore B.S."/>
        </authorList>
    </citation>
    <scope>NUCLEOTIDE SEQUENCE [LARGE SCALE GENOMIC DNA]</scope>
    <source>
        <strain evidence="4 5">12B1</strain>
    </source>
</reference>
<feature type="compositionally biased region" description="Basic and acidic residues" evidence="2">
    <location>
        <begin position="473"/>
        <end position="504"/>
    </location>
</feature>
<feature type="compositionally biased region" description="Low complexity" evidence="2">
    <location>
        <begin position="430"/>
        <end position="439"/>
    </location>
</feature>
<evidence type="ECO:0000259" key="3">
    <source>
        <dbReference type="PROSITE" id="PS50003"/>
    </source>
</evidence>
<dbReference type="Gene3D" id="2.30.29.30">
    <property type="entry name" value="Pleckstrin-homology domain (PH domain)/Phosphotyrosine-binding domain (PTB)"/>
    <property type="match status" value="1"/>
</dbReference>
<dbReference type="InterPro" id="IPR011993">
    <property type="entry name" value="PH-like_dom_sf"/>
</dbReference>
<protein>
    <recommendedName>
        <fullName evidence="3">PH domain-containing protein</fullName>
    </recommendedName>
</protein>
<feature type="compositionally biased region" description="Basic and acidic residues" evidence="2">
    <location>
        <begin position="387"/>
        <end position="429"/>
    </location>
</feature>
<proteinExistence type="predicted"/>
<evidence type="ECO:0000256" key="1">
    <source>
        <dbReference type="SAM" id="Coils"/>
    </source>
</evidence>
<dbReference type="InterPro" id="IPR001849">
    <property type="entry name" value="PH_domain"/>
</dbReference>
<feature type="domain" description="PH" evidence="3">
    <location>
        <begin position="14"/>
        <end position="155"/>
    </location>
</feature>
<evidence type="ECO:0000256" key="2">
    <source>
        <dbReference type="SAM" id="MobiDB-lite"/>
    </source>
</evidence>
<gene>
    <name evidence="4" type="ORF">AB1Y20_015014</name>
</gene>